<evidence type="ECO:0000256" key="11">
    <source>
        <dbReference type="PIRSR" id="PIRSR000388-3"/>
    </source>
</evidence>
<keyword evidence="8 11" id="KW-0460">Magnesium</keyword>
<evidence type="ECO:0000256" key="2">
    <source>
        <dbReference type="ARBA" id="ARBA00008676"/>
    </source>
</evidence>
<comment type="subcellular location">
    <subcellularLocation>
        <location evidence="8">Cytoplasm</location>
    </subcellularLocation>
</comment>
<dbReference type="InterPro" id="IPR040442">
    <property type="entry name" value="Pyrv_kinase-like_dom_sf"/>
</dbReference>
<dbReference type="CDD" id="cd06557">
    <property type="entry name" value="KPHMT-like"/>
    <property type="match status" value="1"/>
</dbReference>
<dbReference type="GO" id="GO:0032259">
    <property type="term" value="P:methylation"/>
    <property type="evidence" value="ECO:0007669"/>
    <property type="project" value="UniProtKB-KW"/>
</dbReference>
<protein>
    <recommendedName>
        <fullName evidence="8">3-methyl-2-oxobutanoate hydroxymethyltransferase</fullName>
        <ecNumber evidence="8">2.1.2.11</ecNumber>
    </recommendedName>
    <alternativeName>
        <fullName evidence="8">Ketopantoate hydroxymethyltransferase</fullName>
        <shortName evidence="8">KPHMT</shortName>
    </alternativeName>
</protein>
<comment type="cofactor">
    <cofactor evidence="8 11">
        <name>Mg(2+)</name>
        <dbReference type="ChEBI" id="CHEBI:18420"/>
    </cofactor>
    <text evidence="8 11">Binds 1 Mg(2+) ion per subunit.</text>
</comment>
<dbReference type="PANTHER" id="PTHR20881">
    <property type="entry name" value="3-METHYL-2-OXOBUTANOATE HYDROXYMETHYLTRANSFERASE"/>
    <property type="match status" value="1"/>
</dbReference>
<dbReference type="EC" id="2.1.2.11" evidence="8"/>
<evidence type="ECO:0000313" key="13">
    <source>
        <dbReference type="Proteomes" id="UP000185753"/>
    </source>
</evidence>
<keyword evidence="13" id="KW-1185">Reference proteome</keyword>
<evidence type="ECO:0000256" key="8">
    <source>
        <dbReference type="HAMAP-Rule" id="MF_00156"/>
    </source>
</evidence>
<keyword evidence="6 8" id="KW-0479">Metal-binding</keyword>
<dbReference type="STRING" id="1443941.A9J31_03205"/>
<feature type="binding site" evidence="8 11">
    <location>
        <position position="43"/>
    </location>
    <ligand>
        <name>Mg(2+)</name>
        <dbReference type="ChEBI" id="CHEBI:18420"/>
    </ligand>
</feature>
<comment type="subunit">
    <text evidence="3 8">Homodecamer; pentamer of dimers.</text>
</comment>
<keyword evidence="12" id="KW-0489">Methyltransferase</keyword>
<feature type="active site" description="Proton acceptor" evidence="8 9">
    <location>
        <position position="179"/>
    </location>
</feature>
<sequence length="269" mass="28866">MISLSDLKKRKAEGRKFSCLTCYDASMAKAMEVAEVDSILIGDSLGMTIQGCDSTLPVTVEDMAYHTAAVRRGNKHAFILTDLPFMTYATLNDALQNSKTVMQAGAQMVKLEGGAWLAETVEVLTRNGIPVCVHLGLTPQSVHVFGGYKVQARTRETADKLIADCQAVVDAGAAMLLLECVPAQVGKEISALFPNTPVIGIGAGAETDAQVLVQQDMLGLTFSHVAKFVRNFMKEQAGETAIVDAFKAYHAAVLDGTFPAPEHTFQIEL</sequence>
<gene>
    <name evidence="8" type="primary">panB</name>
    <name evidence="12" type="ORF">A9J31_03205</name>
</gene>
<feature type="binding site" evidence="8 10">
    <location>
        <position position="82"/>
    </location>
    <ligand>
        <name>3-methyl-2-oxobutanoate</name>
        <dbReference type="ChEBI" id="CHEBI:11851"/>
    </ligand>
</feature>
<dbReference type="NCBIfam" id="TIGR00222">
    <property type="entry name" value="panB"/>
    <property type="match status" value="1"/>
</dbReference>
<evidence type="ECO:0000256" key="5">
    <source>
        <dbReference type="ARBA" id="ARBA00022679"/>
    </source>
</evidence>
<dbReference type="GO" id="GO:0015940">
    <property type="term" value="P:pantothenate biosynthetic process"/>
    <property type="evidence" value="ECO:0007669"/>
    <property type="project" value="UniProtKB-UniRule"/>
</dbReference>
<evidence type="ECO:0000256" key="1">
    <source>
        <dbReference type="ARBA" id="ARBA00005033"/>
    </source>
</evidence>
<dbReference type="Gene3D" id="3.20.20.60">
    <property type="entry name" value="Phosphoenolpyruvate-binding domains"/>
    <property type="match status" value="1"/>
</dbReference>
<dbReference type="FunFam" id="3.20.20.60:FF:000003">
    <property type="entry name" value="3-methyl-2-oxobutanoate hydroxymethyltransferase"/>
    <property type="match status" value="1"/>
</dbReference>
<evidence type="ECO:0000256" key="7">
    <source>
        <dbReference type="ARBA" id="ARBA00056497"/>
    </source>
</evidence>
<evidence type="ECO:0000313" key="12">
    <source>
        <dbReference type="EMBL" id="OBX28644.1"/>
    </source>
</evidence>
<organism evidence="12 13">
    <name type="scientific">Acinetobacter gandensis</name>
    <dbReference type="NCBI Taxonomy" id="1443941"/>
    <lineage>
        <taxon>Bacteria</taxon>
        <taxon>Pseudomonadati</taxon>
        <taxon>Pseudomonadota</taxon>
        <taxon>Gammaproteobacteria</taxon>
        <taxon>Moraxellales</taxon>
        <taxon>Moraxellaceae</taxon>
        <taxon>Acinetobacter</taxon>
    </lineage>
</organism>
<dbReference type="PANTHER" id="PTHR20881:SF0">
    <property type="entry name" value="3-METHYL-2-OXOBUTANOATE HYDROXYMETHYLTRANSFERASE"/>
    <property type="match status" value="1"/>
</dbReference>
<accession>A0A1A7RAX5</accession>
<comment type="function">
    <text evidence="7 8">Catalyzes the reversible reaction in which hydroxymethyl group from 5,10-methylenetetrahydrofolate is transferred onto alpha-ketoisovalerate to form ketopantoate.</text>
</comment>
<feature type="binding site" evidence="8 10">
    <location>
        <position position="110"/>
    </location>
    <ligand>
        <name>3-methyl-2-oxobutanoate</name>
        <dbReference type="ChEBI" id="CHEBI:11851"/>
    </ligand>
</feature>
<dbReference type="GO" id="GO:0003864">
    <property type="term" value="F:3-methyl-2-oxobutanoate hydroxymethyltransferase activity"/>
    <property type="evidence" value="ECO:0007669"/>
    <property type="project" value="UniProtKB-UniRule"/>
</dbReference>
<dbReference type="AlphaFoldDB" id="A0A1A7RAX5"/>
<keyword evidence="5 8" id="KW-0808">Transferase</keyword>
<dbReference type="NCBIfam" id="NF001452">
    <property type="entry name" value="PRK00311.1"/>
    <property type="match status" value="1"/>
</dbReference>
<feature type="binding site" evidence="8 10">
    <location>
        <begin position="43"/>
        <end position="44"/>
    </location>
    <ligand>
        <name>3-methyl-2-oxobutanoate</name>
        <dbReference type="ChEBI" id="CHEBI:11851"/>
    </ligand>
</feature>
<dbReference type="RefSeq" id="WP_067763497.1">
    <property type="nucleotide sequence ID" value="NZ_JBLZYA010000015.1"/>
</dbReference>
<comment type="pathway">
    <text evidence="1 8">Cofactor biosynthesis; (R)-pantothenate biosynthesis; (R)-pantoate from 3-methyl-2-oxobutanoate: step 1/2.</text>
</comment>
<dbReference type="PIRSF" id="PIRSF000388">
    <property type="entry name" value="Pantoate_hydroxy_MeTrfase"/>
    <property type="match status" value="1"/>
</dbReference>
<dbReference type="InterPro" id="IPR003700">
    <property type="entry name" value="Pantoate_hydroxy_MeTrfase"/>
</dbReference>
<dbReference type="OrthoDB" id="9781789at2"/>
<dbReference type="SUPFAM" id="SSF51621">
    <property type="entry name" value="Phosphoenolpyruvate/pyruvate domain"/>
    <property type="match status" value="1"/>
</dbReference>
<dbReference type="UniPathway" id="UPA00028">
    <property type="reaction ID" value="UER00003"/>
</dbReference>
<dbReference type="HAMAP" id="MF_00156">
    <property type="entry name" value="PanB"/>
    <property type="match status" value="1"/>
</dbReference>
<feature type="binding site" evidence="8 11">
    <location>
        <position position="82"/>
    </location>
    <ligand>
        <name>Mg(2+)</name>
        <dbReference type="ChEBI" id="CHEBI:18420"/>
    </ligand>
</feature>
<comment type="caution">
    <text evidence="12">The sequence shown here is derived from an EMBL/GenBank/DDBJ whole genome shotgun (WGS) entry which is preliminary data.</text>
</comment>
<evidence type="ECO:0000256" key="4">
    <source>
        <dbReference type="ARBA" id="ARBA00022655"/>
    </source>
</evidence>
<proteinExistence type="inferred from homology"/>
<comment type="catalytic activity">
    <reaction evidence="8">
        <text>(6R)-5,10-methylene-5,6,7,8-tetrahydrofolate + 3-methyl-2-oxobutanoate + H2O = 2-dehydropantoate + (6S)-5,6,7,8-tetrahydrofolate</text>
        <dbReference type="Rhea" id="RHEA:11824"/>
        <dbReference type="ChEBI" id="CHEBI:11561"/>
        <dbReference type="ChEBI" id="CHEBI:11851"/>
        <dbReference type="ChEBI" id="CHEBI:15377"/>
        <dbReference type="ChEBI" id="CHEBI:15636"/>
        <dbReference type="ChEBI" id="CHEBI:57453"/>
        <dbReference type="EC" id="2.1.2.11"/>
    </reaction>
</comment>
<dbReference type="GO" id="GO:0008168">
    <property type="term" value="F:methyltransferase activity"/>
    <property type="evidence" value="ECO:0007669"/>
    <property type="project" value="UniProtKB-KW"/>
</dbReference>
<evidence type="ECO:0000256" key="3">
    <source>
        <dbReference type="ARBA" id="ARBA00011424"/>
    </source>
</evidence>
<feature type="binding site" evidence="8 11">
    <location>
        <position position="112"/>
    </location>
    <ligand>
        <name>Mg(2+)</name>
        <dbReference type="ChEBI" id="CHEBI:18420"/>
    </ligand>
</feature>
<dbReference type="Pfam" id="PF02548">
    <property type="entry name" value="Pantoate_transf"/>
    <property type="match status" value="1"/>
</dbReference>
<evidence type="ECO:0000256" key="6">
    <source>
        <dbReference type="ARBA" id="ARBA00022723"/>
    </source>
</evidence>
<keyword evidence="4 8" id="KW-0566">Pantothenate biosynthesis</keyword>
<reference evidence="13" key="1">
    <citation type="submission" date="2016-06" db="EMBL/GenBank/DDBJ databases">
        <authorList>
            <person name="Radolfova-Krizova L."/>
            <person name="Nemec A."/>
        </authorList>
    </citation>
    <scope>NUCLEOTIDE SEQUENCE [LARGE SCALE GENOMIC DNA]</scope>
    <source>
        <strain evidence="13">ANC 4275</strain>
    </source>
</reference>
<evidence type="ECO:0000256" key="9">
    <source>
        <dbReference type="PIRSR" id="PIRSR000388-1"/>
    </source>
</evidence>
<dbReference type="Proteomes" id="UP000185753">
    <property type="component" value="Unassembled WGS sequence"/>
</dbReference>
<evidence type="ECO:0000256" key="10">
    <source>
        <dbReference type="PIRSR" id="PIRSR000388-2"/>
    </source>
</evidence>
<dbReference type="GO" id="GO:0000287">
    <property type="term" value="F:magnesium ion binding"/>
    <property type="evidence" value="ECO:0007669"/>
    <property type="project" value="TreeGrafter"/>
</dbReference>
<name>A0A1A7RAX5_9GAMM</name>
<comment type="similarity">
    <text evidence="2 8">Belongs to the PanB family.</text>
</comment>
<dbReference type="InterPro" id="IPR015813">
    <property type="entry name" value="Pyrv/PenolPyrv_kinase-like_dom"/>
</dbReference>
<dbReference type="GO" id="GO:0005737">
    <property type="term" value="C:cytoplasm"/>
    <property type="evidence" value="ECO:0007669"/>
    <property type="project" value="UniProtKB-SubCell"/>
</dbReference>
<dbReference type="EMBL" id="LZDS01000023">
    <property type="protein sequence ID" value="OBX28644.1"/>
    <property type="molecule type" value="Genomic_DNA"/>
</dbReference>
<keyword evidence="8" id="KW-0963">Cytoplasm</keyword>